<dbReference type="EMBL" id="QSKV01000003">
    <property type="protein sequence ID" value="RHE93729.1"/>
    <property type="molecule type" value="Genomic_DNA"/>
</dbReference>
<reference evidence="2 3" key="1">
    <citation type="submission" date="2018-08" db="EMBL/GenBank/DDBJ databases">
        <title>A genome reference for cultivated species of the human gut microbiota.</title>
        <authorList>
            <person name="Zou Y."/>
            <person name="Xue W."/>
            <person name="Luo G."/>
        </authorList>
    </citation>
    <scope>NUCLEOTIDE SEQUENCE [LARGE SCALE GENOMIC DNA]</scope>
    <source>
        <strain evidence="2 3">AM27-17</strain>
    </source>
</reference>
<dbReference type="GO" id="GO:0016757">
    <property type="term" value="F:glycosyltransferase activity"/>
    <property type="evidence" value="ECO:0007669"/>
    <property type="project" value="TreeGrafter"/>
</dbReference>
<evidence type="ECO:0000256" key="1">
    <source>
        <dbReference type="ARBA" id="ARBA00022679"/>
    </source>
</evidence>
<accession>A0A414LGF3</accession>
<protein>
    <submittedName>
        <fullName evidence="2">Glycosyltransferase</fullName>
    </submittedName>
</protein>
<dbReference type="SUPFAM" id="SSF53756">
    <property type="entry name" value="UDP-Glycosyltransferase/glycogen phosphorylase"/>
    <property type="match status" value="1"/>
</dbReference>
<dbReference type="GO" id="GO:0009103">
    <property type="term" value="P:lipopolysaccharide biosynthetic process"/>
    <property type="evidence" value="ECO:0007669"/>
    <property type="project" value="TreeGrafter"/>
</dbReference>
<organism evidence="2 3">
    <name type="scientific">Bacteroides intestinalis</name>
    <dbReference type="NCBI Taxonomy" id="329854"/>
    <lineage>
        <taxon>Bacteria</taxon>
        <taxon>Pseudomonadati</taxon>
        <taxon>Bacteroidota</taxon>
        <taxon>Bacteroidia</taxon>
        <taxon>Bacteroidales</taxon>
        <taxon>Bacteroidaceae</taxon>
        <taxon>Bacteroides</taxon>
    </lineage>
</organism>
<dbReference type="Proteomes" id="UP000285650">
    <property type="component" value="Unassembled WGS sequence"/>
</dbReference>
<dbReference type="PANTHER" id="PTHR46401:SF2">
    <property type="entry name" value="GLYCOSYLTRANSFERASE WBBK-RELATED"/>
    <property type="match status" value="1"/>
</dbReference>
<dbReference type="PANTHER" id="PTHR46401">
    <property type="entry name" value="GLYCOSYLTRANSFERASE WBBK-RELATED"/>
    <property type="match status" value="1"/>
</dbReference>
<gene>
    <name evidence="2" type="ORF">DW712_06605</name>
</gene>
<sequence>MRILIISNTLPFPITTGGDQAVVNMINSLQYKCETHFLYKANRKKDDIDATKKHWSKVIFHPFTESRSISFYLSRIAIHYAHNYQHNKTDNGCLITPFSYYTKNFIKYIQTTISSISPNIVQCEFYPNLDLVYALPKNIKKVYIQHEVHYTINEQRRNSEQNWGNFQDFAIAKLKADEIMAMNQYNAVFTLTKADCESLKKDGVSTLLFDSPVGIEKPRYRNACRFDNKLIFVGTGAHSPNVDGIMWFLNHVWPAVIKKHQDIKLNIIGKWNSEQISRLSQYKNVIFKGFVSSLQEEYDGAIAIVPILRGSGLRMKIIDAVNYGSCFISTSIGANDMHFEDNRDCFIADEPELFAKKLNCLINNADIRQTFYSNSEKIVTEYYSVEQLVTKRFVLYQKLLNE</sequence>
<keyword evidence="1 2" id="KW-0808">Transferase</keyword>
<evidence type="ECO:0000313" key="2">
    <source>
        <dbReference type="EMBL" id="RHE93729.1"/>
    </source>
</evidence>
<dbReference type="Pfam" id="PF13692">
    <property type="entry name" value="Glyco_trans_1_4"/>
    <property type="match status" value="1"/>
</dbReference>
<dbReference type="Gene3D" id="3.40.50.2000">
    <property type="entry name" value="Glycogen Phosphorylase B"/>
    <property type="match status" value="2"/>
</dbReference>
<proteinExistence type="predicted"/>
<comment type="caution">
    <text evidence="2">The sequence shown here is derived from an EMBL/GenBank/DDBJ whole genome shotgun (WGS) entry which is preliminary data.</text>
</comment>
<dbReference type="RefSeq" id="WP_118221336.1">
    <property type="nucleotide sequence ID" value="NZ_JADNIJ010000011.1"/>
</dbReference>
<name>A0A414LGF3_9BACE</name>
<evidence type="ECO:0000313" key="3">
    <source>
        <dbReference type="Proteomes" id="UP000285650"/>
    </source>
</evidence>
<dbReference type="AlphaFoldDB" id="A0A414LGF3"/>